<dbReference type="GeneID" id="5979201"/>
<dbReference type="RefSeq" id="XP_001802291.1">
    <property type="nucleotide sequence ID" value="XM_001802239.1"/>
</dbReference>
<evidence type="ECO:0000313" key="2">
    <source>
        <dbReference type="EMBL" id="EAT80470.1"/>
    </source>
</evidence>
<dbReference type="Proteomes" id="UP000001055">
    <property type="component" value="Unassembled WGS sequence"/>
</dbReference>
<accession>Q0U856</accession>
<dbReference type="InParanoid" id="Q0U856"/>
<reference evidence="3" key="1">
    <citation type="journal article" date="2007" name="Plant Cell">
        <title>Dothideomycete-plant interactions illuminated by genome sequencing and EST analysis of the wheat pathogen Stagonospora nodorum.</title>
        <authorList>
            <person name="Hane J.K."/>
            <person name="Lowe R.G."/>
            <person name="Solomon P.S."/>
            <person name="Tan K.C."/>
            <person name="Schoch C.L."/>
            <person name="Spatafora J.W."/>
            <person name="Crous P.W."/>
            <person name="Kodira C."/>
            <person name="Birren B.W."/>
            <person name="Galagan J.E."/>
            <person name="Torriani S.F."/>
            <person name="McDonald B.A."/>
            <person name="Oliver R.P."/>
        </authorList>
    </citation>
    <scope>NUCLEOTIDE SEQUENCE [LARGE SCALE GENOMIC DNA]</scope>
    <source>
        <strain evidence="3">SN15 / ATCC MYA-4574 / FGSC 10173</strain>
    </source>
</reference>
<protein>
    <submittedName>
        <fullName evidence="2">Uncharacterized protein</fullName>
    </submittedName>
</protein>
<proteinExistence type="predicted"/>
<name>Q0U856_PHANO</name>
<feature type="region of interest" description="Disordered" evidence="1">
    <location>
        <begin position="28"/>
        <end position="64"/>
    </location>
</feature>
<dbReference type="AlphaFoldDB" id="Q0U856"/>
<evidence type="ECO:0000313" key="3">
    <source>
        <dbReference type="Proteomes" id="UP000001055"/>
    </source>
</evidence>
<dbReference type="EMBL" id="CH445345">
    <property type="protein sequence ID" value="EAT80470.1"/>
    <property type="molecule type" value="Genomic_DNA"/>
</dbReference>
<dbReference type="HOGENOM" id="CLU_2868427_0_0_1"/>
<gene>
    <name evidence="2" type="ORF">SNOG_12058</name>
</gene>
<organism evidence="2 3">
    <name type="scientific">Phaeosphaeria nodorum (strain SN15 / ATCC MYA-4574 / FGSC 10173)</name>
    <name type="common">Glume blotch fungus</name>
    <name type="synonym">Parastagonospora nodorum</name>
    <dbReference type="NCBI Taxonomy" id="321614"/>
    <lineage>
        <taxon>Eukaryota</taxon>
        <taxon>Fungi</taxon>
        <taxon>Dikarya</taxon>
        <taxon>Ascomycota</taxon>
        <taxon>Pezizomycotina</taxon>
        <taxon>Dothideomycetes</taxon>
        <taxon>Pleosporomycetidae</taxon>
        <taxon>Pleosporales</taxon>
        <taxon>Pleosporineae</taxon>
        <taxon>Phaeosphaeriaceae</taxon>
        <taxon>Parastagonospora</taxon>
    </lineage>
</organism>
<dbReference type="KEGG" id="pno:SNOG_12058"/>
<evidence type="ECO:0000256" key="1">
    <source>
        <dbReference type="SAM" id="MobiDB-lite"/>
    </source>
</evidence>
<sequence>MDKADVAAKPSFPVSSSSTFIRKPAILSSLKDTQEHNAGLADNQRQSHHPIAGPYPEADSPPVT</sequence>